<name>A0A494Y725_9BURK</name>
<keyword evidence="3" id="KW-1185">Reference proteome</keyword>
<dbReference type="OrthoDB" id="8966698at2"/>
<sequence>MTLDPHRLSATESPDRITRPDPEHFQAALGHVEDQYGSGHLAASAARGLVYSIVETLGAFVGDPDLPEHVRSGYQGLLESARELRAKIGE</sequence>
<reference evidence="2 3" key="1">
    <citation type="submission" date="2018-10" db="EMBL/GenBank/DDBJ databases">
        <title>Robbsia sp. DHC34, isolated from soil.</title>
        <authorList>
            <person name="Gao Z.-H."/>
            <person name="Qiu L.-H."/>
        </authorList>
    </citation>
    <scope>NUCLEOTIDE SEQUENCE [LARGE SCALE GENOMIC DNA]</scope>
    <source>
        <strain evidence="2 3">DHC34</strain>
    </source>
</reference>
<evidence type="ECO:0000313" key="3">
    <source>
        <dbReference type="Proteomes" id="UP000270342"/>
    </source>
</evidence>
<dbReference type="EMBL" id="RBZU01000004">
    <property type="protein sequence ID" value="RKP55730.1"/>
    <property type="molecule type" value="Genomic_DNA"/>
</dbReference>
<protein>
    <submittedName>
        <fullName evidence="2">Uncharacterized protein</fullName>
    </submittedName>
</protein>
<accession>A0A494Y725</accession>
<dbReference type="Proteomes" id="UP000270342">
    <property type="component" value="Unassembled WGS sequence"/>
</dbReference>
<proteinExistence type="predicted"/>
<evidence type="ECO:0000256" key="1">
    <source>
        <dbReference type="SAM" id="MobiDB-lite"/>
    </source>
</evidence>
<comment type="caution">
    <text evidence="2">The sequence shown here is derived from an EMBL/GenBank/DDBJ whole genome shotgun (WGS) entry which is preliminary data.</text>
</comment>
<feature type="region of interest" description="Disordered" evidence="1">
    <location>
        <begin position="1"/>
        <end position="21"/>
    </location>
</feature>
<evidence type="ECO:0000313" key="2">
    <source>
        <dbReference type="EMBL" id="RKP55730.1"/>
    </source>
</evidence>
<dbReference type="AlphaFoldDB" id="A0A494Y725"/>
<organism evidence="2 3">
    <name type="scientific">Pararobbsia silviterrae</name>
    <dbReference type="NCBI Taxonomy" id="1792498"/>
    <lineage>
        <taxon>Bacteria</taxon>
        <taxon>Pseudomonadati</taxon>
        <taxon>Pseudomonadota</taxon>
        <taxon>Betaproteobacteria</taxon>
        <taxon>Burkholderiales</taxon>
        <taxon>Burkholderiaceae</taxon>
        <taxon>Pararobbsia</taxon>
    </lineage>
</organism>
<dbReference type="RefSeq" id="WP_121086313.1">
    <property type="nucleotide sequence ID" value="NZ_RBZU01000004.1"/>
</dbReference>
<gene>
    <name evidence="2" type="ORF">D7S86_10930</name>
</gene>